<dbReference type="Pfam" id="PF00756">
    <property type="entry name" value="Esterase"/>
    <property type="match status" value="1"/>
</dbReference>
<feature type="chain" id="PRO_5045270486" evidence="3">
    <location>
        <begin position="27"/>
        <end position="267"/>
    </location>
</feature>
<keyword evidence="5" id="KW-1185">Reference proteome</keyword>
<evidence type="ECO:0000256" key="2">
    <source>
        <dbReference type="SAM" id="MobiDB-lite"/>
    </source>
</evidence>
<dbReference type="GO" id="GO:0016787">
    <property type="term" value="F:hydrolase activity"/>
    <property type="evidence" value="ECO:0007669"/>
    <property type="project" value="UniProtKB-KW"/>
</dbReference>
<dbReference type="InterPro" id="IPR029058">
    <property type="entry name" value="AB_hydrolase_fold"/>
</dbReference>
<gene>
    <name evidence="4" type="ORF">WJU22_00510</name>
</gene>
<feature type="region of interest" description="Disordered" evidence="2">
    <location>
        <begin position="26"/>
        <end position="54"/>
    </location>
</feature>
<dbReference type="PROSITE" id="PS51257">
    <property type="entry name" value="PROKAR_LIPOPROTEIN"/>
    <property type="match status" value="1"/>
</dbReference>
<dbReference type="Gene3D" id="3.40.50.1820">
    <property type="entry name" value="alpha/beta hydrolase"/>
    <property type="match status" value="1"/>
</dbReference>
<accession>A0ABZ2Z333</accession>
<sequence>MSNLSKIRTFFALALVALMMSCSRDSEVPAPAKPVDNGKGTETPPPATGTSNLTTGVTAQKVKSPKQVTDFLRQLPATYNDNPNKKWPVIIFLHGVGERGNDINQVKRAGLAARAAQDPNFPFIVISPQCKASSWWDVPSLEVLYDQVVKEYNVDPSRIYLTGLSMGGYGTWSWALSKPDRFAAFVPICGEGTPSKACVLKDKPVWVFHNADDPTVPVKGSRDMVNAIRSCGGTLVKYTENATGGHNAWTKAYNDPALYTWLNQQKK</sequence>
<dbReference type="RefSeq" id="WP_341841370.1">
    <property type="nucleotide sequence ID" value="NZ_CP149792.1"/>
</dbReference>
<evidence type="ECO:0000256" key="3">
    <source>
        <dbReference type="SAM" id="SignalP"/>
    </source>
</evidence>
<feature type="signal peptide" evidence="3">
    <location>
        <begin position="1"/>
        <end position="26"/>
    </location>
</feature>
<name>A0ABZ2Z333_9BACT</name>
<dbReference type="SUPFAM" id="SSF53474">
    <property type="entry name" value="alpha/beta-Hydrolases"/>
    <property type="match status" value="1"/>
</dbReference>
<dbReference type="InterPro" id="IPR000801">
    <property type="entry name" value="Esterase-like"/>
</dbReference>
<evidence type="ECO:0000256" key="1">
    <source>
        <dbReference type="ARBA" id="ARBA00022729"/>
    </source>
</evidence>
<dbReference type="InterPro" id="IPR050955">
    <property type="entry name" value="Plant_Biomass_Hydrol_Est"/>
</dbReference>
<evidence type="ECO:0000313" key="4">
    <source>
        <dbReference type="EMBL" id="WZN46681.1"/>
    </source>
</evidence>
<protein>
    <submittedName>
        <fullName evidence="4">Alpha/beta hydrolase-fold protein</fullName>
    </submittedName>
</protein>
<dbReference type="EMBL" id="CP150096">
    <property type="protein sequence ID" value="WZN46681.1"/>
    <property type="molecule type" value="Genomic_DNA"/>
</dbReference>
<proteinExistence type="predicted"/>
<organism evidence="4 5">
    <name type="scientific">Chitinophaga caseinilytica</name>
    <dbReference type="NCBI Taxonomy" id="2267521"/>
    <lineage>
        <taxon>Bacteria</taxon>
        <taxon>Pseudomonadati</taxon>
        <taxon>Bacteroidota</taxon>
        <taxon>Chitinophagia</taxon>
        <taxon>Chitinophagales</taxon>
        <taxon>Chitinophagaceae</taxon>
        <taxon>Chitinophaga</taxon>
    </lineage>
</organism>
<dbReference type="PANTHER" id="PTHR43037:SF1">
    <property type="entry name" value="BLL1128 PROTEIN"/>
    <property type="match status" value="1"/>
</dbReference>
<dbReference type="Proteomes" id="UP001449657">
    <property type="component" value="Chromosome"/>
</dbReference>
<reference evidence="4 5" key="1">
    <citation type="submission" date="2024-03" db="EMBL/GenBank/DDBJ databases">
        <title>Chitinophaga caseinilytica sp. nov., a casein hydrolysing bacterium isolated from forest soil.</title>
        <authorList>
            <person name="Lee D.S."/>
            <person name="Han D.M."/>
            <person name="Baek J.H."/>
            <person name="Choi D.G."/>
            <person name="Jeon J.H."/>
            <person name="Jeon C.O."/>
        </authorList>
    </citation>
    <scope>NUCLEOTIDE SEQUENCE [LARGE SCALE GENOMIC DNA]</scope>
    <source>
        <strain evidence="4 5">KACC 19118</strain>
    </source>
</reference>
<dbReference type="PANTHER" id="PTHR43037">
    <property type="entry name" value="UNNAMED PRODUCT-RELATED"/>
    <property type="match status" value="1"/>
</dbReference>
<keyword evidence="1 3" id="KW-0732">Signal</keyword>
<keyword evidence="4" id="KW-0378">Hydrolase</keyword>
<evidence type="ECO:0000313" key="5">
    <source>
        <dbReference type="Proteomes" id="UP001449657"/>
    </source>
</evidence>